<proteinExistence type="predicted"/>
<sequence length="1646" mass="178484">MTVNPAAPQQLRLSEDAVGRLATVYLATHHGPHGDAPSGDVAVTVPVDRAITGKVMSPELLAAHIALGQRRAPGETLVAVYPPDAPRASEATGETVPRASEATGETVPAASETSHGFGPALQVVTDPSPMMMDSVTVMLHRLGVNYVSIMNPVLRVHRGPDGELLDVAPSAGPDAPADGIDETWIHVRLAPTADPAAVDEAARLLPSVLADARQVAADSSALNATLVGLANALDADHAGHFAGPDRRDVASLLRWLADGHFVLLGYQRCAVQGGAATVDPASRLGVLRSRTDVFPELTAPGDLVALAQATMPSFLRYGAYPYMVVIRETPGGVVSSQAVEHRFVGLFTVAAMNANVLEIPLIARRVDEVLARTQSDPSHPAQLMLDIIQTIPRSELFALTSGELLDTARAVVDLGSLRRALLFLRADQLGHFVSALVYLPRDRYTTAVRLAIQDILVRELGGVSIEYAARVSESPWAVVHFTVKMPEGVRRADIDTSLENENRIQQLLTEASRTWADRLIGSVKSGAIGQSLAEHYAAAFPEVYKQAFTPAEAIADIAIIEELQDNSVKLVFAEGTGEDRVAKLTWYLGGRSASLSELLPMLQCMGVVVLEERPFTVTRPDGLPVWIYQFKVSPHRSIPVDEDPDTTATLFADAVTAIWQGRAEIDRFNELVLRAGLTWQQVTILRGYAKYLRQAGFPYSQSHIETVLNDNAGTARSLVELFEALFDPAVDQAAEPPRDAQAAAAAVAADIDALTSLDTDRVLRAFASLVQATLRTNYFVTDPTSARAQDVVSFKLNPGLITELPLPRPRFEIFVYSPRVEGVHLRFGFVARGGLRWSDRREDFRTEILGLVKAQAVKNAVIVPVGAKGGFVVKQPPVPTGDAATDRDAQRAEGVACYRLFISGLLDLTDNVEKSTGAVVTPAGVVRRDGDDAYLVVAADKGTATFSDIANDVAKSYGFWLGDAFASGGSVGYDHKAMGITAKGAWESVKRHFREMGVDTQSQDFTVVGVGDMSGDVFGNGMLLSKHIRLVAAFDHRHIFLDPNPDPATSWVERERMFALPRSSWDDYDRSLISEGGGVYSREQKSIPISPQVRTALGLADDVTEMTPPALMKAVLLAPVDLFWNGGIGTYVKAETESDAAVGDRANDALRVNGNQLRVKVVGEGGNLGVTQRGRIEFDLNGGRINTDAMDNSAGVDCSDHEVNIKILVDSLVTTGKVSADERTELLMSMTDEVGRLVLADNKDQNDLMGTSRANAASLLSVHARQIKELVDERELNRELEALPNEKEIRRRAELGLGLTSPELATLMAHVKLALKDQLLASDLPDQEVFASRLPSYFPAQLRDRFGADIRNHQLRREIVTTMLVNDLVDTSGISYAYRISEDVGVGPVDAVRAYVATDAIFKVGEVWHAIRAAGDAGVPIAVTDRMTLDLRRLIDRAGRWLLNYRPQPLAVGAEINRFAQKVATLTPRMSEWLRGDDKAIVQKDAGEFMAQGVPEDLAYMVATGLYQYSLLDVIDIGDVLERDAAEVADVYFALMDRLGADGLLTAVSRLPRDDRWHSLARLAIRDDIYGSLRALCFDVMAVGEPDETGEQKIEEWEVTNTSRVARARRTLDEIYAEGERDLATLSVAARQIRSMTRTSGTGTSG</sequence>
<feature type="domain" description="NAD-specific glutamate dehydrogenase C-terminal" evidence="3">
    <location>
        <begin position="1296"/>
        <end position="1634"/>
    </location>
</feature>
<dbReference type="InterPro" id="IPR049056">
    <property type="entry name" value="NAD_Glu_DH_HM3"/>
</dbReference>
<organism evidence="7 8">
    <name type="scientific">Mycolicibacterium canariasense</name>
    <name type="common">Mycobacterium canariasense</name>
    <dbReference type="NCBI Taxonomy" id="228230"/>
    <lineage>
        <taxon>Bacteria</taxon>
        <taxon>Bacillati</taxon>
        <taxon>Actinomycetota</taxon>
        <taxon>Actinomycetes</taxon>
        <taxon>Mycobacteriales</taxon>
        <taxon>Mycobacteriaceae</taxon>
        <taxon>Mycolicibacterium</taxon>
    </lineage>
</organism>
<dbReference type="InterPro" id="IPR048381">
    <property type="entry name" value="GDH_C"/>
</dbReference>
<evidence type="ECO:0000259" key="6">
    <source>
        <dbReference type="Pfam" id="PF21077"/>
    </source>
</evidence>
<dbReference type="InterPro" id="IPR049064">
    <property type="entry name" value="NAD_Glu_DH_ACT3"/>
</dbReference>
<dbReference type="InterPro" id="IPR007780">
    <property type="entry name" value="NAD_Glu_DH_bac"/>
</dbReference>
<feature type="domain" description="NAD-glutamate dehydrogenase catalytic" evidence="2">
    <location>
        <begin position="747"/>
        <end position="1249"/>
    </location>
</feature>
<reference evidence="8" key="2">
    <citation type="submission" date="2016-02" db="EMBL/GenBank/DDBJ databases">
        <title>Draft genome sequence of five rapidly growing Mycobacterium species.</title>
        <authorList>
            <person name="Katahira K."/>
            <person name="Gotou Y."/>
            <person name="Iida K."/>
            <person name="Ogura Y."/>
            <person name="Hayashi T."/>
        </authorList>
    </citation>
    <scope>NUCLEOTIDE SEQUENCE [LARGE SCALE GENOMIC DNA]</scope>
    <source>
        <strain evidence="8">JCM15298</strain>
    </source>
</reference>
<dbReference type="Pfam" id="PF21077">
    <property type="entry name" value="GDH_ACT3"/>
    <property type="match status" value="1"/>
</dbReference>
<accession>A0A100WFB9</accession>
<dbReference type="InterPro" id="IPR046346">
    <property type="entry name" value="Aminoacid_DH-like_N_sf"/>
</dbReference>
<protein>
    <submittedName>
        <fullName evidence="7">NAD-dependent glutamate dehydrogenase gdh</fullName>
    </submittedName>
</protein>
<dbReference type="InterPro" id="IPR049058">
    <property type="entry name" value="NAD_Glu_DH_HM2"/>
</dbReference>
<dbReference type="PANTHER" id="PTHR43403">
    <property type="entry name" value="NAD-SPECIFIC GLUTAMATE DEHYDROGENASE"/>
    <property type="match status" value="1"/>
</dbReference>
<evidence type="ECO:0000256" key="1">
    <source>
        <dbReference type="SAM" id="MobiDB-lite"/>
    </source>
</evidence>
<dbReference type="STRING" id="228230.RMCC_3954"/>
<dbReference type="Pfam" id="PF21079">
    <property type="entry name" value="GDH_HM2"/>
    <property type="match status" value="1"/>
</dbReference>
<dbReference type="EMBL" id="BCSY01000065">
    <property type="protein sequence ID" value="GAS96988.1"/>
    <property type="molecule type" value="Genomic_DNA"/>
</dbReference>
<evidence type="ECO:0000259" key="4">
    <source>
        <dbReference type="Pfam" id="PF21075"/>
    </source>
</evidence>
<evidence type="ECO:0000259" key="3">
    <source>
        <dbReference type="Pfam" id="PF21074"/>
    </source>
</evidence>
<dbReference type="GO" id="GO:0006538">
    <property type="term" value="P:L-glutamate catabolic process"/>
    <property type="evidence" value="ECO:0007669"/>
    <property type="project" value="InterPro"/>
</dbReference>
<dbReference type="PANTHER" id="PTHR43403:SF1">
    <property type="entry name" value="NAD-SPECIFIC GLUTAMATE DEHYDROGENASE"/>
    <property type="match status" value="1"/>
</dbReference>
<dbReference type="Pfam" id="PF21078">
    <property type="entry name" value="GDH_HM3"/>
    <property type="match status" value="1"/>
</dbReference>
<evidence type="ECO:0000259" key="5">
    <source>
        <dbReference type="Pfam" id="PF21076"/>
    </source>
</evidence>
<feature type="region of interest" description="Disordered" evidence="1">
    <location>
        <begin position="84"/>
        <end position="119"/>
    </location>
</feature>
<dbReference type="Proteomes" id="UP000069443">
    <property type="component" value="Unassembled WGS sequence"/>
</dbReference>
<dbReference type="GO" id="GO:0004069">
    <property type="term" value="F:L-aspartate:2-oxoglutarate aminotransferase activity"/>
    <property type="evidence" value="ECO:0007669"/>
    <property type="project" value="InterPro"/>
</dbReference>
<feature type="domain" description="NAD-glutamate dehydrogenase N-terminal ACT1" evidence="4">
    <location>
        <begin position="121"/>
        <end position="201"/>
    </location>
</feature>
<name>A0A100WFB9_MYCCR</name>
<evidence type="ECO:0000313" key="8">
    <source>
        <dbReference type="Proteomes" id="UP000069443"/>
    </source>
</evidence>
<dbReference type="SUPFAM" id="SSF53223">
    <property type="entry name" value="Aminoacid dehydrogenase-like, N-terminal domain"/>
    <property type="match status" value="1"/>
</dbReference>
<dbReference type="Pfam" id="PF21074">
    <property type="entry name" value="GDH_C"/>
    <property type="match status" value="1"/>
</dbReference>
<feature type="domain" description="NAD-glutamate dehydrogenase ACT3" evidence="6">
    <location>
        <begin position="578"/>
        <end position="637"/>
    </location>
</feature>
<dbReference type="Pfam" id="PF21073">
    <property type="entry name" value="GDH_HM1"/>
    <property type="match status" value="1"/>
</dbReference>
<dbReference type="Pfam" id="PF21075">
    <property type="entry name" value="GDH_ACT1"/>
    <property type="match status" value="1"/>
</dbReference>
<keyword evidence="8" id="KW-1185">Reference proteome</keyword>
<dbReference type="PIRSF" id="PIRSF036761">
    <property type="entry name" value="GDH_Mll4104"/>
    <property type="match status" value="1"/>
</dbReference>
<comment type="caution">
    <text evidence="7">The sequence shown here is derived from an EMBL/GenBank/DDBJ whole genome shotgun (WGS) entry which is preliminary data.</text>
</comment>
<evidence type="ECO:0000313" key="7">
    <source>
        <dbReference type="EMBL" id="GAS96988.1"/>
    </source>
</evidence>
<evidence type="ECO:0000259" key="2">
    <source>
        <dbReference type="Pfam" id="PF05088"/>
    </source>
</evidence>
<dbReference type="Pfam" id="PF21076">
    <property type="entry name" value="GDH_ACT2"/>
    <property type="match status" value="1"/>
</dbReference>
<feature type="domain" description="NAD-glutamate dehydrogenase ACT2" evidence="5">
    <location>
        <begin position="422"/>
        <end position="515"/>
    </location>
</feature>
<reference evidence="8" key="1">
    <citation type="journal article" date="2016" name="Genome Announc.">
        <title>Draft Genome Sequences of Five Rapidly Growing Mycobacterium Species, M. thermoresistibile, M. fortuitum subsp. acetamidolyticum, M. canariasense, M. brisbanense, and M. novocastrense.</title>
        <authorList>
            <person name="Katahira K."/>
            <person name="Ogura Y."/>
            <person name="Gotoh Y."/>
            <person name="Hayashi T."/>
        </authorList>
    </citation>
    <scope>NUCLEOTIDE SEQUENCE [LARGE SCALE GENOMIC DNA]</scope>
    <source>
        <strain evidence="8">JCM15298</strain>
    </source>
</reference>
<dbReference type="RefSeq" id="WP_062657932.1">
    <property type="nucleotide sequence ID" value="NZ_BCSY01000065.1"/>
</dbReference>
<dbReference type="Pfam" id="PF05088">
    <property type="entry name" value="Bac_GDH_CD"/>
    <property type="match status" value="1"/>
</dbReference>
<dbReference type="InterPro" id="IPR049062">
    <property type="entry name" value="NAD_Glu_DH_ACT2"/>
</dbReference>
<dbReference type="InterPro" id="IPR036291">
    <property type="entry name" value="NAD(P)-bd_dom_sf"/>
</dbReference>
<dbReference type="InterPro" id="IPR049059">
    <property type="entry name" value="NAD_Glu_DH_HM1"/>
</dbReference>
<dbReference type="GO" id="GO:0004352">
    <property type="term" value="F:glutamate dehydrogenase (NAD+) activity"/>
    <property type="evidence" value="ECO:0007669"/>
    <property type="project" value="InterPro"/>
</dbReference>
<gene>
    <name evidence="7" type="ORF">RMCC_3954</name>
</gene>
<dbReference type="InterPro" id="IPR028971">
    <property type="entry name" value="NAD-GDH_cat"/>
</dbReference>
<dbReference type="SUPFAM" id="SSF51735">
    <property type="entry name" value="NAD(P)-binding Rossmann-fold domains"/>
    <property type="match status" value="1"/>
</dbReference>
<dbReference type="InterPro" id="IPR024727">
    <property type="entry name" value="NAD_Glu_DH_N_ACT1"/>
</dbReference>